<sequence>MESALFLSTARLWQCLAIGNRLGSQGGVLWVTGSPSFQGFDFFQLLRCSGLLNKPFIS</sequence>
<name>A0AAJ8BU66_ASPNG</name>
<proteinExistence type="predicted"/>
<dbReference type="VEuPathDB" id="FungiDB:An05g02630"/>
<evidence type="ECO:0000313" key="1">
    <source>
        <dbReference type="RefSeq" id="XP_059603758.1"/>
    </source>
</evidence>
<reference evidence="1" key="1">
    <citation type="submission" date="2025-02" db="EMBL/GenBank/DDBJ databases">
        <authorList>
            <consortium name="NCBI Genome Project"/>
        </authorList>
    </citation>
    <scope>NUCLEOTIDE SEQUENCE</scope>
</reference>
<organism evidence="1">
    <name type="scientific">Aspergillus niger</name>
    <dbReference type="NCBI Taxonomy" id="5061"/>
    <lineage>
        <taxon>Eukaryota</taxon>
        <taxon>Fungi</taxon>
        <taxon>Dikarya</taxon>
        <taxon>Ascomycota</taxon>
        <taxon>Pezizomycotina</taxon>
        <taxon>Eurotiomycetes</taxon>
        <taxon>Eurotiomycetidae</taxon>
        <taxon>Eurotiales</taxon>
        <taxon>Aspergillaceae</taxon>
        <taxon>Aspergillus</taxon>
        <taxon>Aspergillus subgen. Circumdati</taxon>
    </lineage>
</organism>
<gene>
    <name evidence="1" type="ORF">An05g02630</name>
</gene>
<protein>
    <submittedName>
        <fullName evidence="1">Uncharacterized protein</fullName>
    </submittedName>
</protein>
<reference evidence="1" key="2">
    <citation type="submission" date="2025-08" db="UniProtKB">
        <authorList>
            <consortium name="RefSeq"/>
        </authorList>
    </citation>
    <scope>IDENTIFICATION</scope>
</reference>
<accession>A0AAJ8BU66</accession>
<dbReference type="AlphaFoldDB" id="A0AAJ8BU66"/>
<dbReference type="RefSeq" id="XP_059603758.1">
    <property type="nucleotide sequence ID" value="XM_059747986.1"/>
</dbReference>
<dbReference type="KEGG" id="ang:An05g02630"/>
<dbReference type="GeneID" id="84591159"/>